<dbReference type="KEGG" id="hhy:Halhy_5715"/>
<name>F4KVW3_HALH1</name>
<gene>
    <name evidence="1" type="ordered locus">Halhy_5715</name>
</gene>
<evidence type="ECO:0000313" key="1">
    <source>
        <dbReference type="EMBL" id="AEE53538.1"/>
    </source>
</evidence>
<accession>F4KVW3</accession>
<dbReference type="AlphaFoldDB" id="F4KVW3"/>
<protein>
    <submittedName>
        <fullName evidence="1">Uncharacterized protein</fullName>
    </submittedName>
</protein>
<dbReference type="EMBL" id="CP002691">
    <property type="protein sequence ID" value="AEE53538.1"/>
    <property type="molecule type" value="Genomic_DNA"/>
</dbReference>
<dbReference type="HOGENOM" id="CLU_3270913_0_0_10"/>
<reference key="2">
    <citation type="submission" date="2011-04" db="EMBL/GenBank/DDBJ databases">
        <title>Complete sequence of chromosome of Haliscomenobacter hydrossis DSM 1100.</title>
        <authorList>
            <consortium name="US DOE Joint Genome Institute (JGI-PGF)"/>
            <person name="Lucas S."/>
            <person name="Han J."/>
            <person name="Lapidus A."/>
            <person name="Bruce D."/>
            <person name="Goodwin L."/>
            <person name="Pitluck S."/>
            <person name="Peters L."/>
            <person name="Kyrpides N."/>
            <person name="Mavromatis K."/>
            <person name="Ivanova N."/>
            <person name="Ovchinnikova G."/>
            <person name="Pagani I."/>
            <person name="Daligault H."/>
            <person name="Detter J.C."/>
            <person name="Han C."/>
            <person name="Land M."/>
            <person name="Hauser L."/>
            <person name="Markowitz V."/>
            <person name="Cheng J.-F."/>
            <person name="Hugenholtz P."/>
            <person name="Woyke T."/>
            <person name="Wu D."/>
            <person name="Verbarg S."/>
            <person name="Frueling A."/>
            <person name="Brambilla E."/>
            <person name="Klenk H.-P."/>
            <person name="Eisen J.A."/>
        </authorList>
    </citation>
    <scope>NUCLEOTIDE SEQUENCE</scope>
    <source>
        <strain>DSM 1100</strain>
    </source>
</reference>
<proteinExistence type="predicted"/>
<dbReference type="STRING" id="760192.Halhy_5715"/>
<reference evidence="1 2" key="1">
    <citation type="journal article" date="2011" name="Stand. Genomic Sci.">
        <title>Complete genome sequence of Haliscomenobacter hydrossis type strain (O).</title>
        <authorList>
            <consortium name="US DOE Joint Genome Institute (JGI-PGF)"/>
            <person name="Daligault H."/>
            <person name="Lapidus A."/>
            <person name="Zeytun A."/>
            <person name="Nolan M."/>
            <person name="Lucas S."/>
            <person name="Del Rio T.G."/>
            <person name="Tice H."/>
            <person name="Cheng J.F."/>
            <person name="Tapia R."/>
            <person name="Han C."/>
            <person name="Goodwin L."/>
            <person name="Pitluck S."/>
            <person name="Liolios K."/>
            <person name="Pagani I."/>
            <person name="Ivanova N."/>
            <person name="Huntemann M."/>
            <person name="Mavromatis K."/>
            <person name="Mikhailova N."/>
            <person name="Pati A."/>
            <person name="Chen A."/>
            <person name="Palaniappan K."/>
            <person name="Land M."/>
            <person name="Hauser L."/>
            <person name="Brambilla E.M."/>
            <person name="Rohde M."/>
            <person name="Verbarg S."/>
            <person name="Goker M."/>
            <person name="Bristow J."/>
            <person name="Eisen J.A."/>
            <person name="Markowitz V."/>
            <person name="Hugenholtz P."/>
            <person name="Kyrpides N.C."/>
            <person name="Klenk H.P."/>
            <person name="Woyke T."/>
        </authorList>
    </citation>
    <scope>NUCLEOTIDE SEQUENCE [LARGE SCALE GENOMIC DNA]</scope>
    <source>
        <strain evidence="2">ATCC 27775 / DSM 1100 / LMG 10767 / O</strain>
    </source>
</reference>
<evidence type="ECO:0000313" key="2">
    <source>
        <dbReference type="Proteomes" id="UP000008461"/>
    </source>
</evidence>
<organism evidence="1 2">
    <name type="scientific">Haliscomenobacter hydrossis (strain ATCC 27775 / DSM 1100 / LMG 10767 / O)</name>
    <dbReference type="NCBI Taxonomy" id="760192"/>
    <lineage>
        <taxon>Bacteria</taxon>
        <taxon>Pseudomonadati</taxon>
        <taxon>Bacteroidota</taxon>
        <taxon>Saprospiria</taxon>
        <taxon>Saprospirales</taxon>
        <taxon>Haliscomenobacteraceae</taxon>
        <taxon>Haliscomenobacter</taxon>
    </lineage>
</organism>
<dbReference type="Proteomes" id="UP000008461">
    <property type="component" value="Chromosome"/>
</dbReference>
<sequence>MCLFFRKGLLDLRISLDTVIQLTPFHIYTLPLFNTRCSVPM</sequence>
<keyword evidence="2" id="KW-1185">Reference proteome</keyword>